<name>A0A918YRW6_9ACTN</name>
<comment type="caution">
    <text evidence="1">The sequence shown here is derived from an EMBL/GenBank/DDBJ whole genome shotgun (WGS) entry which is preliminary data.</text>
</comment>
<reference evidence="1" key="1">
    <citation type="journal article" date="2014" name="Int. J. Syst. Evol. Microbiol.">
        <title>Complete genome sequence of Corynebacterium casei LMG S-19264T (=DSM 44701T), isolated from a smear-ripened cheese.</title>
        <authorList>
            <consortium name="US DOE Joint Genome Institute (JGI-PGF)"/>
            <person name="Walter F."/>
            <person name="Albersmeier A."/>
            <person name="Kalinowski J."/>
            <person name="Ruckert C."/>
        </authorList>
    </citation>
    <scope>NUCLEOTIDE SEQUENCE</scope>
    <source>
        <strain evidence="1">JCM 4714</strain>
    </source>
</reference>
<reference evidence="1" key="2">
    <citation type="submission" date="2020-09" db="EMBL/GenBank/DDBJ databases">
        <authorList>
            <person name="Sun Q."/>
            <person name="Ohkuma M."/>
        </authorList>
    </citation>
    <scope>NUCLEOTIDE SEQUENCE</scope>
    <source>
        <strain evidence="1">JCM 4714</strain>
    </source>
</reference>
<evidence type="ECO:0008006" key="3">
    <source>
        <dbReference type="Google" id="ProtNLM"/>
    </source>
</evidence>
<accession>A0A918YRW6</accession>
<evidence type="ECO:0000313" key="1">
    <source>
        <dbReference type="EMBL" id="GHE11477.1"/>
    </source>
</evidence>
<proteinExistence type="predicted"/>
<evidence type="ECO:0000313" key="2">
    <source>
        <dbReference type="Proteomes" id="UP000655443"/>
    </source>
</evidence>
<organism evidence="1 2">
    <name type="scientific">Streptomyces alanosinicus</name>
    <dbReference type="NCBI Taxonomy" id="68171"/>
    <lineage>
        <taxon>Bacteria</taxon>
        <taxon>Bacillati</taxon>
        <taxon>Actinomycetota</taxon>
        <taxon>Actinomycetes</taxon>
        <taxon>Kitasatosporales</taxon>
        <taxon>Streptomycetaceae</taxon>
        <taxon>Streptomyces</taxon>
    </lineage>
</organism>
<keyword evidence="2" id="KW-1185">Reference proteome</keyword>
<sequence>MSVKAKWISGDPPEELGLYFSTQSSDGVKEYGFVIFRTGEWKIDDPNSPDMSEPRFNSAIRRDIGSVNDITVQVRGSRLTFLANGQYVTSTITVSTDFSVILFAYNGGYGGQNEVLFRDLSVTA</sequence>
<dbReference type="EMBL" id="BMVG01000028">
    <property type="protein sequence ID" value="GHE11477.1"/>
    <property type="molecule type" value="Genomic_DNA"/>
</dbReference>
<gene>
    <name evidence="1" type="ORF">GCM10010339_71500</name>
</gene>
<dbReference type="Proteomes" id="UP000655443">
    <property type="component" value="Unassembled WGS sequence"/>
</dbReference>
<dbReference type="AlphaFoldDB" id="A0A918YRW6"/>
<protein>
    <recommendedName>
        <fullName evidence="3">3-keto-disaccharide hydrolase domain-containing protein</fullName>
    </recommendedName>
</protein>